<proteinExistence type="predicted"/>
<keyword evidence="2" id="KW-1185">Reference proteome</keyword>
<dbReference type="Proteomes" id="UP001176941">
    <property type="component" value="Chromosome 12"/>
</dbReference>
<dbReference type="EMBL" id="OX459948">
    <property type="protein sequence ID" value="CAI9155279.1"/>
    <property type="molecule type" value="Genomic_DNA"/>
</dbReference>
<evidence type="ECO:0000313" key="2">
    <source>
        <dbReference type="Proteomes" id="UP001176941"/>
    </source>
</evidence>
<reference evidence="1" key="1">
    <citation type="submission" date="2023-04" db="EMBL/GenBank/DDBJ databases">
        <authorList>
            <consortium name="ELIXIR-Norway"/>
        </authorList>
    </citation>
    <scope>NUCLEOTIDE SEQUENCE [LARGE SCALE GENOMIC DNA]</scope>
</reference>
<protein>
    <submittedName>
        <fullName evidence="1">Uncharacterized protein</fullName>
    </submittedName>
</protein>
<accession>A0ABN8Y641</accession>
<gene>
    <name evidence="1" type="ORF">MRATA1EN1_LOCUS4241</name>
</gene>
<evidence type="ECO:0000313" key="1">
    <source>
        <dbReference type="EMBL" id="CAI9155279.1"/>
    </source>
</evidence>
<name>A0ABN8Y641_RANTA</name>
<sequence length="107" mass="12784">MVFICYSSMTFPHQQYLSYVKVMGSYVQIFFNASKILFYRLTYIVCQVFKRVYLPTSMKRHIDVSELLRFIKGHLDIFSCIIPVFKLSFNKLLQSKNYRKGVFLIDE</sequence>
<organism evidence="1 2">
    <name type="scientific">Rangifer tarandus platyrhynchus</name>
    <name type="common">Svalbard reindeer</name>
    <dbReference type="NCBI Taxonomy" id="3082113"/>
    <lineage>
        <taxon>Eukaryota</taxon>
        <taxon>Metazoa</taxon>
        <taxon>Chordata</taxon>
        <taxon>Craniata</taxon>
        <taxon>Vertebrata</taxon>
        <taxon>Euteleostomi</taxon>
        <taxon>Mammalia</taxon>
        <taxon>Eutheria</taxon>
        <taxon>Laurasiatheria</taxon>
        <taxon>Artiodactyla</taxon>
        <taxon>Ruminantia</taxon>
        <taxon>Pecora</taxon>
        <taxon>Cervidae</taxon>
        <taxon>Odocoileinae</taxon>
        <taxon>Rangifer</taxon>
    </lineage>
</organism>